<protein>
    <submittedName>
        <fullName evidence="1">Uncharacterized protein</fullName>
    </submittedName>
</protein>
<dbReference type="Proteomes" id="UP000826188">
    <property type="component" value="Unassembled WGS sequence"/>
</dbReference>
<organism evidence="1 2">
    <name type="scientific">Hymenobacter profundi</name>
    <dbReference type="NCBI Taxonomy" id="1982110"/>
    <lineage>
        <taxon>Bacteria</taxon>
        <taxon>Pseudomonadati</taxon>
        <taxon>Bacteroidota</taxon>
        <taxon>Cytophagia</taxon>
        <taxon>Cytophagales</taxon>
        <taxon>Hymenobacteraceae</taxon>
        <taxon>Hymenobacter</taxon>
    </lineage>
</organism>
<proteinExistence type="predicted"/>
<accession>A0ABS6WYY6</accession>
<evidence type="ECO:0000313" key="2">
    <source>
        <dbReference type="Proteomes" id="UP000826188"/>
    </source>
</evidence>
<comment type="caution">
    <text evidence="1">The sequence shown here is derived from an EMBL/GenBank/DDBJ whole genome shotgun (WGS) entry which is preliminary data.</text>
</comment>
<gene>
    <name evidence="1" type="ORF">KYK14_08790</name>
</gene>
<name>A0ABS6WYY6_9BACT</name>
<reference evidence="1 2" key="1">
    <citation type="submission" date="2021-07" db="EMBL/GenBank/DDBJ databases">
        <title>Hymenobacter profundi sp. nov., isolated from deep-sea water.</title>
        <authorList>
            <person name="Kim M.K."/>
        </authorList>
    </citation>
    <scope>NUCLEOTIDE SEQUENCE [LARGE SCALE GENOMIC DNA]</scope>
    <source>
        <strain evidence="1 2">M2</strain>
    </source>
</reference>
<dbReference type="EMBL" id="JAHWGL010000027">
    <property type="protein sequence ID" value="MBW3128644.1"/>
    <property type="molecule type" value="Genomic_DNA"/>
</dbReference>
<dbReference type="RefSeq" id="WP_219158524.1">
    <property type="nucleotide sequence ID" value="NZ_JAHWGL010000027.1"/>
</dbReference>
<evidence type="ECO:0000313" key="1">
    <source>
        <dbReference type="EMBL" id="MBW3128644.1"/>
    </source>
</evidence>
<sequence>MPDGCLAHDRGQAGKKSVDYPASTALAQPTLDAALARWFARVNASLTHLAAHQPAQASRVRFWQQWLQTTARYQQQEKSAARGRKEVVQNSRDALLADNLLFLTRQPEHPKIIVWATSYHVANRLAQLELEDTLTAAYVRRLQV</sequence>
<keyword evidence="2" id="KW-1185">Reference proteome</keyword>